<reference evidence="8 9" key="1">
    <citation type="submission" date="2018-03" db="EMBL/GenBank/DDBJ databases">
        <title>Genomic Encyclopedia of Type Strains, Phase III (KMG-III): the genomes of soil and plant-associated and newly described type strains.</title>
        <authorList>
            <person name="Whitman W."/>
        </authorList>
    </citation>
    <scope>NUCLEOTIDE SEQUENCE [LARGE SCALE GENOMIC DNA]</scope>
    <source>
        <strain evidence="8 9">CGMCC 4.7125</strain>
    </source>
</reference>
<evidence type="ECO:0000313" key="8">
    <source>
        <dbReference type="EMBL" id="PRX45934.1"/>
    </source>
</evidence>
<dbReference type="OrthoDB" id="5125307at2"/>
<feature type="domain" description="Cardiolipin synthase N-terminal" evidence="7">
    <location>
        <begin position="30"/>
        <end position="72"/>
    </location>
</feature>
<protein>
    <submittedName>
        <fullName evidence="8">Phospholipase D-like protein</fullName>
    </submittedName>
</protein>
<comment type="subcellular location">
    <subcellularLocation>
        <location evidence="1">Cell membrane</location>
        <topology evidence="1">Multi-pass membrane protein</topology>
    </subcellularLocation>
</comment>
<accession>A0A2T0LR35</accession>
<dbReference type="EMBL" id="PVNH01000008">
    <property type="protein sequence ID" value="PRX45934.1"/>
    <property type="molecule type" value="Genomic_DNA"/>
</dbReference>
<keyword evidence="5 6" id="KW-0472">Membrane</keyword>
<evidence type="ECO:0000256" key="4">
    <source>
        <dbReference type="ARBA" id="ARBA00022989"/>
    </source>
</evidence>
<dbReference type="GO" id="GO:0005886">
    <property type="term" value="C:plasma membrane"/>
    <property type="evidence" value="ECO:0007669"/>
    <property type="project" value="UniProtKB-SubCell"/>
</dbReference>
<keyword evidence="4 6" id="KW-1133">Transmembrane helix</keyword>
<comment type="caution">
    <text evidence="8">The sequence shown here is derived from an EMBL/GenBank/DDBJ whole genome shotgun (WGS) entry which is preliminary data.</text>
</comment>
<evidence type="ECO:0000256" key="5">
    <source>
        <dbReference type="ARBA" id="ARBA00023136"/>
    </source>
</evidence>
<evidence type="ECO:0000256" key="3">
    <source>
        <dbReference type="ARBA" id="ARBA00022692"/>
    </source>
</evidence>
<evidence type="ECO:0000256" key="6">
    <source>
        <dbReference type="SAM" id="Phobius"/>
    </source>
</evidence>
<feature type="transmembrane region" description="Helical" evidence="6">
    <location>
        <begin position="52"/>
        <end position="70"/>
    </location>
</feature>
<keyword evidence="2" id="KW-1003">Cell membrane</keyword>
<dbReference type="RefSeq" id="WP_106180530.1">
    <property type="nucleotide sequence ID" value="NZ_PVNH01000008.1"/>
</dbReference>
<evidence type="ECO:0000313" key="9">
    <source>
        <dbReference type="Proteomes" id="UP000238362"/>
    </source>
</evidence>
<organism evidence="8 9">
    <name type="scientific">Prauserella shujinwangii</name>
    <dbReference type="NCBI Taxonomy" id="1453103"/>
    <lineage>
        <taxon>Bacteria</taxon>
        <taxon>Bacillati</taxon>
        <taxon>Actinomycetota</taxon>
        <taxon>Actinomycetes</taxon>
        <taxon>Pseudonocardiales</taxon>
        <taxon>Pseudonocardiaceae</taxon>
        <taxon>Prauserella</taxon>
    </lineage>
</organism>
<keyword evidence="3 6" id="KW-0812">Transmembrane</keyword>
<sequence length="79" mass="8791">MESAKYRRLRDLSTAQRCLLAGLTAVQLGLASAAWADLARRDPADVRGPRRAWALAIAVNFAGPAAYFRFGRRTRDKEE</sequence>
<evidence type="ECO:0000256" key="1">
    <source>
        <dbReference type="ARBA" id="ARBA00004651"/>
    </source>
</evidence>
<dbReference type="Pfam" id="PF13396">
    <property type="entry name" value="PLDc_N"/>
    <property type="match status" value="1"/>
</dbReference>
<gene>
    <name evidence="8" type="ORF">B0I33_10880</name>
</gene>
<proteinExistence type="predicted"/>
<dbReference type="AlphaFoldDB" id="A0A2T0LR35"/>
<evidence type="ECO:0000256" key="2">
    <source>
        <dbReference type="ARBA" id="ARBA00022475"/>
    </source>
</evidence>
<name>A0A2T0LR35_9PSEU</name>
<keyword evidence="9" id="KW-1185">Reference proteome</keyword>
<dbReference type="Proteomes" id="UP000238362">
    <property type="component" value="Unassembled WGS sequence"/>
</dbReference>
<evidence type="ECO:0000259" key="7">
    <source>
        <dbReference type="Pfam" id="PF13396"/>
    </source>
</evidence>
<dbReference type="InterPro" id="IPR027379">
    <property type="entry name" value="CLS_N"/>
</dbReference>